<dbReference type="AlphaFoldDB" id="A0A7U2HWG7"/>
<dbReference type="EMBL" id="CP069026">
    <property type="protein sequence ID" value="QRC94455.1"/>
    <property type="molecule type" value="Genomic_DNA"/>
</dbReference>
<keyword evidence="2" id="KW-1185">Reference proteome</keyword>
<organism evidence="1 2">
    <name type="scientific">Phaeosphaeria nodorum (strain SN15 / ATCC MYA-4574 / FGSC 10173)</name>
    <name type="common">Glume blotch fungus</name>
    <name type="synonym">Parastagonospora nodorum</name>
    <dbReference type="NCBI Taxonomy" id="321614"/>
    <lineage>
        <taxon>Eukaryota</taxon>
        <taxon>Fungi</taxon>
        <taxon>Dikarya</taxon>
        <taxon>Ascomycota</taxon>
        <taxon>Pezizomycotina</taxon>
        <taxon>Dothideomycetes</taxon>
        <taxon>Pleosporomycetidae</taxon>
        <taxon>Pleosporales</taxon>
        <taxon>Pleosporineae</taxon>
        <taxon>Phaeosphaeriaceae</taxon>
        <taxon>Parastagonospora</taxon>
    </lineage>
</organism>
<accession>A0A7U2HWG7</accession>
<sequence>MVRLGAYTVCGVLRVVKVMVDAWLEACLPMTQPWNSRAACAGQVQCGRLGQIKNQPHHHLHASLQVRFGGPMTAISR</sequence>
<protein>
    <submittedName>
        <fullName evidence="1">Uncharacterized protein</fullName>
    </submittedName>
</protein>
<dbReference type="VEuPathDB" id="FungiDB:JI435_405840"/>
<evidence type="ECO:0000313" key="2">
    <source>
        <dbReference type="Proteomes" id="UP000663193"/>
    </source>
</evidence>
<reference evidence="2" key="1">
    <citation type="journal article" date="2021" name="BMC Genomics">
        <title>Chromosome-level genome assembly and manually-curated proteome of model necrotroph Parastagonospora nodorum Sn15 reveals a genome-wide trove of candidate effector homologs, and redundancy of virulence-related functions within an accessory chromosome.</title>
        <authorList>
            <person name="Bertazzoni S."/>
            <person name="Jones D.A.B."/>
            <person name="Phan H.T."/>
            <person name="Tan K.-C."/>
            <person name="Hane J.K."/>
        </authorList>
    </citation>
    <scope>NUCLEOTIDE SEQUENCE [LARGE SCALE GENOMIC DNA]</scope>
    <source>
        <strain evidence="2">SN15 / ATCC MYA-4574 / FGSC 10173)</strain>
    </source>
</reference>
<proteinExistence type="predicted"/>
<dbReference type="Proteomes" id="UP000663193">
    <property type="component" value="Chromosome 4"/>
</dbReference>
<name>A0A7U2HWG7_PHANO</name>
<gene>
    <name evidence="1" type="ORF">JI435_405840</name>
</gene>
<evidence type="ECO:0000313" key="1">
    <source>
        <dbReference type="EMBL" id="QRC94455.1"/>
    </source>
</evidence>